<evidence type="ECO:0000256" key="3">
    <source>
        <dbReference type="ARBA" id="ARBA00022741"/>
    </source>
</evidence>
<feature type="region of interest" description="Disordered" evidence="6">
    <location>
        <begin position="833"/>
        <end position="895"/>
    </location>
</feature>
<dbReference type="InterPro" id="IPR013126">
    <property type="entry name" value="Hsp_70_fam"/>
</dbReference>
<keyword evidence="5" id="KW-0143">Chaperone</keyword>
<keyword evidence="4" id="KW-0067">ATP-binding</keyword>
<dbReference type="InterPro" id="IPR018181">
    <property type="entry name" value="Heat_shock_70_CS"/>
</dbReference>
<dbReference type="SUPFAM" id="SSF100934">
    <property type="entry name" value="Heat shock protein 70kD (HSP70), C-terminal subdomain"/>
    <property type="match status" value="1"/>
</dbReference>
<dbReference type="PROSITE" id="PS01036">
    <property type="entry name" value="HSP70_3"/>
    <property type="match status" value="1"/>
</dbReference>
<feature type="compositionally biased region" description="Polar residues" evidence="6">
    <location>
        <begin position="878"/>
        <end position="887"/>
    </location>
</feature>
<dbReference type="Gene3D" id="3.30.30.30">
    <property type="match status" value="1"/>
</dbReference>
<dbReference type="Gene3D" id="3.30.420.40">
    <property type="match status" value="2"/>
</dbReference>
<feature type="chain" id="PRO_5045505231" evidence="7">
    <location>
        <begin position="28"/>
        <end position="895"/>
    </location>
</feature>
<feature type="signal peptide" evidence="7">
    <location>
        <begin position="1"/>
        <end position="27"/>
    </location>
</feature>
<dbReference type="InterPro" id="IPR043129">
    <property type="entry name" value="ATPase_NBD"/>
</dbReference>
<dbReference type="Pfam" id="PF00012">
    <property type="entry name" value="HSP70"/>
    <property type="match status" value="1"/>
</dbReference>
<evidence type="ECO:0000256" key="5">
    <source>
        <dbReference type="ARBA" id="ARBA00023186"/>
    </source>
</evidence>
<dbReference type="CDD" id="cd10230">
    <property type="entry name" value="ASKHA_NBD_HSP70_HYOU1"/>
    <property type="match status" value="1"/>
</dbReference>
<keyword evidence="9" id="KW-1185">Reference proteome</keyword>
<dbReference type="SUPFAM" id="SSF53067">
    <property type="entry name" value="Actin-like ATPase domain"/>
    <property type="match status" value="2"/>
</dbReference>
<dbReference type="PRINTS" id="PR00301">
    <property type="entry name" value="HEATSHOCK70"/>
</dbReference>
<dbReference type="EMBL" id="CP046236">
    <property type="protein sequence ID" value="WFD48327.1"/>
    <property type="molecule type" value="Genomic_DNA"/>
</dbReference>
<feature type="compositionally biased region" description="Basic residues" evidence="6">
    <location>
        <begin position="834"/>
        <end position="845"/>
    </location>
</feature>
<evidence type="ECO:0000256" key="4">
    <source>
        <dbReference type="ARBA" id="ARBA00022840"/>
    </source>
</evidence>
<evidence type="ECO:0000256" key="2">
    <source>
        <dbReference type="ARBA" id="ARBA00022729"/>
    </source>
</evidence>
<name>A0ABY8ES49_MALFU</name>
<keyword evidence="2 7" id="KW-0732">Signal</keyword>
<evidence type="ECO:0000256" key="7">
    <source>
        <dbReference type="SAM" id="SignalP"/>
    </source>
</evidence>
<dbReference type="Gene3D" id="1.20.1270.10">
    <property type="match status" value="1"/>
</dbReference>
<dbReference type="PANTHER" id="PTHR45639:SF3">
    <property type="entry name" value="HYPOXIA UP-REGULATED PROTEIN 1"/>
    <property type="match status" value="1"/>
</dbReference>
<gene>
    <name evidence="8" type="primary">LHS1</name>
    <name evidence="8" type="ORF">GLX27_002996</name>
</gene>
<organism evidence="8 9">
    <name type="scientific">Malassezia furfur</name>
    <name type="common">Pityriasis versicolor infection agent</name>
    <name type="synonym">Pityrosporum furfur</name>
    <dbReference type="NCBI Taxonomy" id="55194"/>
    <lineage>
        <taxon>Eukaryota</taxon>
        <taxon>Fungi</taxon>
        <taxon>Dikarya</taxon>
        <taxon>Basidiomycota</taxon>
        <taxon>Ustilaginomycotina</taxon>
        <taxon>Malasseziomycetes</taxon>
        <taxon>Malasseziales</taxon>
        <taxon>Malasseziaceae</taxon>
        <taxon>Malassezia</taxon>
    </lineage>
</organism>
<feature type="compositionally biased region" description="Low complexity" evidence="6">
    <location>
        <begin position="851"/>
        <end position="877"/>
    </location>
</feature>
<dbReference type="Gene3D" id="3.90.640.10">
    <property type="entry name" value="Actin, Chain A, domain 4"/>
    <property type="match status" value="1"/>
</dbReference>
<dbReference type="InterPro" id="IPR029048">
    <property type="entry name" value="HSP70_C_sf"/>
</dbReference>
<protein>
    <submittedName>
        <fullName evidence="8">Lumenal Hsp70 protein</fullName>
    </submittedName>
</protein>
<evidence type="ECO:0000256" key="1">
    <source>
        <dbReference type="ARBA" id="ARBA00004319"/>
    </source>
</evidence>
<sequence>MRRISAGWLTVLVCAALAVLLAPPAAAIGVVSIDYGTEWIKAALVKPGMPFDVVLSRDSKRKVQSTVAFKGKVPADGNLAKQERLLGGDAYAFASRNPLQTYHAAKLLLGQSCNDTESSGARLFERVFGNDMVPLRGANVSGSSCVVRPSPDNEAFWRPEEIVGMELDHIRELAEDTAGEMLSIGFVPGSQGYFSAQKGLDTVITVPIYFTALERQALFDSAILAGFRPHLISDGAAAAANYAQSRSFPKPEHHVFFDVGSGASRATLVELSEQPSAEARGKAVTNVRVLDAAWSREVGGLTFDLLVRDLLADAFDRQHGAALATSVRDDKRAMARLLREANRVKHVLSANAEASSYVESLAHDLDLRTSVTRKQFERAMEDAGQLARVVAPIHELLQRTRRTVADIDSVVLIGGSTRVPAVQATLRAAGVPEEKIAVNVNADEAPVMGAALYAANMQPALRMKQVNVTDGNMYPVSVAGFDTPAPRVAFPAGAVPADEALLERSDVTQDFGLTIAYTPEAVARLPSGYAGPLAHVELDGITETLQELGDASELRHVQTKVNATLRSSPAGVYVVANPTLLVTPKTTIAGALKAFFKLDEPSTTNATDANATDATQERVVPLTQTVEWLTNMRPLNAEDKLKALERLRLIVHEAKERVKKDTASNQLEALLYQARELLDDAQFTPYAAERETKQIRESMEQASTFLADGVEEAAAATVEKKYKDFKKLLDTPRLRAEEAARRPASSAALRAVLDDGAQFVAEARANLTAALKAQQSSKYSVTELDSLQSQVEGDRKWLADGERAQAARKLYENAVVRADEMDRRAKKLRDTLGRLRRRRIAKTRPPKKETTTTSATESATESATASESATQSTTPTSRATPAESSTAEPPLHTEL</sequence>
<comment type="subcellular location">
    <subcellularLocation>
        <location evidence="1">Endoplasmic reticulum lumen</location>
    </subcellularLocation>
</comment>
<keyword evidence="3" id="KW-0547">Nucleotide-binding</keyword>
<evidence type="ECO:0000256" key="6">
    <source>
        <dbReference type="SAM" id="MobiDB-lite"/>
    </source>
</evidence>
<dbReference type="PROSITE" id="PS00329">
    <property type="entry name" value="HSP70_2"/>
    <property type="match status" value="1"/>
</dbReference>
<reference evidence="8 9" key="1">
    <citation type="journal article" date="2020" name="Elife">
        <title>Loss of centromere function drives karyotype evolution in closely related Malassezia species.</title>
        <authorList>
            <person name="Sankaranarayanan S.R."/>
            <person name="Ianiri G."/>
            <person name="Coelho M.A."/>
            <person name="Reza M.H."/>
            <person name="Thimmappa B.C."/>
            <person name="Ganguly P."/>
            <person name="Vadnala R.N."/>
            <person name="Sun S."/>
            <person name="Siddharthan R."/>
            <person name="Tellgren-Roth C."/>
            <person name="Dawson T.L."/>
            <person name="Heitman J."/>
            <person name="Sanyal K."/>
        </authorList>
    </citation>
    <scope>NUCLEOTIDE SEQUENCE [LARGE SCALE GENOMIC DNA]</scope>
    <source>
        <strain evidence="8">CBS14141</strain>
    </source>
</reference>
<dbReference type="Proteomes" id="UP000818624">
    <property type="component" value="Chromosome 3"/>
</dbReference>
<evidence type="ECO:0000313" key="9">
    <source>
        <dbReference type="Proteomes" id="UP000818624"/>
    </source>
</evidence>
<evidence type="ECO:0000313" key="8">
    <source>
        <dbReference type="EMBL" id="WFD48327.1"/>
    </source>
</evidence>
<accession>A0ABY8ES49</accession>
<proteinExistence type="predicted"/>
<dbReference type="PANTHER" id="PTHR45639">
    <property type="entry name" value="HSC70CB, ISOFORM G-RELATED"/>
    <property type="match status" value="1"/>
</dbReference>